<evidence type="ECO:0000313" key="6">
    <source>
        <dbReference type="Proteomes" id="UP001162131"/>
    </source>
</evidence>
<feature type="coiled-coil region" evidence="2">
    <location>
        <begin position="102"/>
        <end position="143"/>
    </location>
</feature>
<proteinExistence type="predicted"/>
<comment type="caution">
    <text evidence="5">The sequence shown here is derived from an EMBL/GenBank/DDBJ whole genome shotgun (WGS) entry which is preliminary data.</text>
</comment>
<organism evidence="5 6">
    <name type="scientific">Blepharisma stoltei</name>
    <dbReference type="NCBI Taxonomy" id="1481888"/>
    <lineage>
        <taxon>Eukaryota</taxon>
        <taxon>Sar</taxon>
        <taxon>Alveolata</taxon>
        <taxon>Ciliophora</taxon>
        <taxon>Postciliodesmatophora</taxon>
        <taxon>Heterotrichea</taxon>
        <taxon>Heterotrichida</taxon>
        <taxon>Blepharismidae</taxon>
        <taxon>Blepharisma</taxon>
    </lineage>
</organism>
<accession>A0AAU9J271</accession>
<feature type="region of interest" description="Disordered" evidence="3">
    <location>
        <begin position="1"/>
        <end position="23"/>
    </location>
</feature>
<dbReference type="InterPro" id="IPR051876">
    <property type="entry name" value="ODA-DC/CCD"/>
</dbReference>
<feature type="compositionally biased region" description="Polar residues" evidence="3">
    <location>
        <begin position="1"/>
        <end position="19"/>
    </location>
</feature>
<keyword evidence="1 2" id="KW-0175">Coiled coil</keyword>
<keyword evidence="6" id="KW-1185">Reference proteome</keyword>
<gene>
    <name evidence="5" type="ORF">BSTOLATCC_MIC23557</name>
</gene>
<name>A0AAU9J271_9CILI</name>
<dbReference type="InterPro" id="IPR049258">
    <property type="entry name" value="ODAD1_CC"/>
</dbReference>
<reference evidence="5" key="1">
    <citation type="submission" date="2021-09" db="EMBL/GenBank/DDBJ databases">
        <authorList>
            <consortium name="AG Swart"/>
            <person name="Singh M."/>
            <person name="Singh A."/>
            <person name="Seah K."/>
            <person name="Emmerich C."/>
        </authorList>
    </citation>
    <scope>NUCLEOTIDE SEQUENCE</scope>
    <source>
        <strain evidence="5">ATCC30299</strain>
    </source>
</reference>
<evidence type="ECO:0000256" key="2">
    <source>
        <dbReference type="SAM" id="Coils"/>
    </source>
</evidence>
<feature type="domain" description="ODAD1 central coiled coil region" evidence="4">
    <location>
        <begin position="79"/>
        <end position="361"/>
    </location>
</feature>
<dbReference type="PANTHER" id="PTHR21694:SF18">
    <property type="entry name" value="COILED-COIL DOMAIN-CONTAINING PROTEIN 63"/>
    <property type="match status" value="1"/>
</dbReference>
<dbReference type="AlphaFoldDB" id="A0AAU9J271"/>
<feature type="coiled-coil region" evidence="2">
    <location>
        <begin position="283"/>
        <end position="349"/>
    </location>
</feature>
<dbReference type="EMBL" id="CAJZBQ010000022">
    <property type="protein sequence ID" value="CAG9319349.1"/>
    <property type="molecule type" value="Genomic_DNA"/>
</dbReference>
<evidence type="ECO:0000256" key="3">
    <source>
        <dbReference type="SAM" id="MobiDB-lite"/>
    </source>
</evidence>
<dbReference type="Proteomes" id="UP001162131">
    <property type="component" value="Unassembled WGS sequence"/>
</dbReference>
<evidence type="ECO:0000256" key="1">
    <source>
        <dbReference type="ARBA" id="ARBA00023054"/>
    </source>
</evidence>
<evidence type="ECO:0000259" key="4">
    <source>
        <dbReference type="Pfam" id="PF21773"/>
    </source>
</evidence>
<sequence length="482" mass="56105">MLSNRSKVPTNVSRSSTSLREPEVERIQREVDLTIRKFEAEKRESAYLDEQIKAIESELTQTKNRIKLPQISNDKSLERQLNFYEKQLNLEIDKLNNECISNKEVRDKIEFYRMDLQACQKNIESMSEEIKKYADESEKLFSEYEKSAEQVQKHHRQLGVLRSKSAHQRNAYSDRVSSLMSFIKDSQQSQNKSFQELDSFFKYQALKPLEVINLTKILSVLLSKWRKAIKTQTKAYEDYKKHIKTLQFHFHQITEATGIESFEDMVTSFIKSEEQNYEVYKYVNDLNAEIDALEDSLKRTTKRIKSFEDSKEISDKNDSEISIKIKNKLENLNEKSRVKINEYEEIQNLLDSLLPVLKKIIALFESLNIPYQLKPNINISEITNLTEDSASLMLGQIESCFPYILIFTSDAKYPYLDLLNPKEFDTQSINISNLEIKDNVDGIEDIKVPLPLTDLKQKAKIILDNQTSATSRANSSISLPKI</sequence>
<dbReference type="PANTHER" id="PTHR21694">
    <property type="entry name" value="COILED-COIL DOMAIN-CONTAINING PROTEIN 63"/>
    <property type="match status" value="1"/>
</dbReference>
<evidence type="ECO:0000313" key="5">
    <source>
        <dbReference type="EMBL" id="CAG9319349.1"/>
    </source>
</evidence>
<protein>
    <recommendedName>
        <fullName evidence="4">ODAD1 central coiled coil region domain-containing protein</fullName>
    </recommendedName>
</protein>
<dbReference type="Pfam" id="PF21773">
    <property type="entry name" value="ODAD1_CC"/>
    <property type="match status" value="1"/>
</dbReference>